<evidence type="ECO:0000313" key="4">
    <source>
        <dbReference type="Proteomes" id="UP000284333"/>
    </source>
</evidence>
<dbReference type="PANTHER" id="PTHR38110">
    <property type="entry name" value="CHROMOSOME 23, WHOLE GENOME SHOTGUN SEQUENCE"/>
    <property type="match status" value="1"/>
</dbReference>
<proteinExistence type="predicted"/>
<feature type="domain" description="Acyl-CoA thioesterase-like N-terminal HotDog" evidence="1">
    <location>
        <begin position="15"/>
        <end position="77"/>
    </location>
</feature>
<evidence type="ECO:0000313" key="3">
    <source>
        <dbReference type="EMBL" id="RVW06707.1"/>
    </source>
</evidence>
<gene>
    <name evidence="3" type="ORF">EF834_00605</name>
</gene>
<dbReference type="InterPro" id="IPR049449">
    <property type="entry name" value="TesB_ACOT8-like_N"/>
</dbReference>
<organism evidence="3 4">
    <name type="scientific">Rhodococcus spongiicola</name>
    <dbReference type="NCBI Taxonomy" id="2487352"/>
    <lineage>
        <taxon>Bacteria</taxon>
        <taxon>Bacillati</taxon>
        <taxon>Actinomycetota</taxon>
        <taxon>Actinomycetes</taxon>
        <taxon>Mycobacteriales</taxon>
        <taxon>Nocardiaceae</taxon>
        <taxon>Rhodococcus</taxon>
    </lineage>
</organism>
<dbReference type="PANTHER" id="PTHR38110:SF1">
    <property type="entry name" value="THIOESTERASE DOMAIN-CONTAINING PROTEIN"/>
    <property type="match status" value="1"/>
</dbReference>
<dbReference type="InterPro" id="IPR052389">
    <property type="entry name" value="Sec_Metab_Biosynth-Assoc"/>
</dbReference>
<dbReference type="EMBL" id="RKLN01000001">
    <property type="protein sequence ID" value="RVW06707.1"/>
    <property type="molecule type" value="Genomic_DNA"/>
</dbReference>
<dbReference type="Pfam" id="PF20789">
    <property type="entry name" value="4HBT_3C"/>
    <property type="match status" value="1"/>
</dbReference>
<dbReference type="Proteomes" id="UP000284333">
    <property type="component" value="Unassembled WGS sequence"/>
</dbReference>
<comment type="caution">
    <text evidence="3">The sequence shown here is derived from an EMBL/GenBank/DDBJ whole genome shotgun (WGS) entry which is preliminary data.</text>
</comment>
<dbReference type="Pfam" id="PF13622">
    <property type="entry name" value="4HBT_3"/>
    <property type="match status" value="1"/>
</dbReference>
<dbReference type="SUPFAM" id="SSF54637">
    <property type="entry name" value="Thioesterase/thiol ester dehydrase-isomerase"/>
    <property type="match status" value="2"/>
</dbReference>
<dbReference type="AlphaFoldDB" id="A0A438B6X6"/>
<reference evidence="3 4" key="1">
    <citation type="submission" date="2018-11" db="EMBL/GenBank/DDBJ databases">
        <title>Rhodococcus spongicola sp. nov. and Rhodococcus xishaensis sp. nov. from marine sponges.</title>
        <authorList>
            <person name="Li L."/>
            <person name="Lin H.W."/>
        </authorList>
    </citation>
    <scope>NUCLEOTIDE SEQUENCE [LARGE SCALE GENOMIC DNA]</scope>
    <source>
        <strain evidence="3 4">LHW50502</strain>
    </source>
</reference>
<accession>A0A438B6X6</accession>
<dbReference type="InterPro" id="IPR049450">
    <property type="entry name" value="ACOT8-like_C"/>
</dbReference>
<sequence length="260" mass="27983">MIPSTTTTFPSEFDSSWLGFGGLHGGLVVASMLHAASAETTATPVAVTAHFTRPVEPGPLDVRVDVEHGGKTPSVRASLADSASALVRLTRDTGGDARSWPVGTFDIGGADPEQLPPLEIPVDFVPFSRYLDIRPINAARPFAGGTDPEFEVWIRLLSSIEFSEQGRAAVLLDALPPGLFATLDRVVAIPTVEFSAYFPPVSPSGLSTDDRHASVDEQWHHLRHRTVWATDGLCVDESELRTSTGRLVGQARQLRRILAP</sequence>
<evidence type="ECO:0000259" key="2">
    <source>
        <dbReference type="Pfam" id="PF20789"/>
    </source>
</evidence>
<name>A0A438B6X6_9NOCA</name>
<evidence type="ECO:0000259" key="1">
    <source>
        <dbReference type="Pfam" id="PF13622"/>
    </source>
</evidence>
<dbReference type="InterPro" id="IPR029069">
    <property type="entry name" value="HotDog_dom_sf"/>
</dbReference>
<keyword evidence="4" id="KW-1185">Reference proteome</keyword>
<feature type="domain" description="Acyl-CoA thioesterase-like C-terminal" evidence="2">
    <location>
        <begin position="112"/>
        <end position="254"/>
    </location>
</feature>
<dbReference type="OrthoDB" id="9135640at2"/>
<protein>
    <submittedName>
        <fullName evidence="3">Thioesterase family protein</fullName>
    </submittedName>
</protein>
<dbReference type="InterPro" id="IPR042171">
    <property type="entry name" value="Acyl-CoA_hotdog"/>
</dbReference>
<dbReference type="Gene3D" id="2.40.160.210">
    <property type="entry name" value="Acyl-CoA thioesterase, double hotdog domain"/>
    <property type="match status" value="1"/>
</dbReference>